<dbReference type="SUPFAM" id="SSF47113">
    <property type="entry name" value="Histone-fold"/>
    <property type="match status" value="1"/>
</dbReference>
<evidence type="ECO:0000256" key="6">
    <source>
        <dbReference type="ARBA" id="ARBA00023163"/>
    </source>
</evidence>
<evidence type="ECO:0000256" key="2">
    <source>
        <dbReference type="ARBA" id="ARBA00007688"/>
    </source>
</evidence>
<comment type="subunit">
    <text evidence="9">The PCAF complex is composed of a number of TBP-associated factors (TAFS), such as TAF5, TAF5L, TAF6, TAF6L, TAF9, TAF10 and TAF12, PCAF, and also PCAF-associated factors (PAFs), such as TADA2L/ADA2, TADA3L/ADA3 and SPT3. Component of the STAGA transcription coactivator-HAT complex, at least composed of SUPT3H, GCN5L2, TAF5L, TAF6L, SUPT7L, TADA3L, TAD1L, TAF10, TAF12, TRRAP and TAF9.</text>
</comment>
<dbReference type="AlphaFoldDB" id="A0A8C2D8V9"/>
<dbReference type="InterPro" id="IPR011442">
    <property type="entry name" value="TAF6_C"/>
</dbReference>
<dbReference type="Pfam" id="PF02969">
    <property type="entry name" value="TAF"/>
    <property type="match status" value="1"/>
</dbReference>
<dbReference type="SMART" id="SM00803">
    <property type="entry name" value="TAF"/>
    <property type="match status" value="1"/>
</dbReference>
<evidence type="ECO:0000256" key="10">
    <source>
        <dbReference type="ARBA" id="ARBA00074316"/>
    </source>
</evidence>
<dbReference type="CDD" id="cd08050">
    <property type="entry name" value="TAF6C"/>
    <property type="match status" value="1"/>
</dbReference>
<dbReference type="GO" id="GO:0003713">
    <property type="term" value="F:transcription coactivator activity"/>
    <property type="evidence" value="ECO:0007669"/>
    <property type="project" value="TreeGrafter"/>
</dbReference>
<feature type="compositionally biased region" description="Low complexity" evidence="12">
    <location>
        <begin position="463"/>
        <end position="487"/>
    </location>
</feature>
<dbReference type="InterPro" id="IPR009072">
    <property type="entry name" value="Histone-fold"/>
</dbReference>
<evidence type="ECO:0000313" key="16">
    <source>
        <dbReference type="Proteomes" id="UP000694701"/>
    </source>
</evidence>
<dbReference type="InterPro" id="IPR046344">
    <property type="entry name" value="TAF6_C_sf"/>
</dbReference>
<protein>
    <recommendedName>
        <fullName evidence="10">TAF6-like RNA polymerase II p300/CBP-associated factor-associated factor 65 kDa subunit 6L</fullName>
    </recommendedName>
    <alternativeName>
        <fullName evidence="11">PCAF-associated factor 65-alpha</fullName>
    </alternativeName>
</protein>
<keyword evidence="5" id="KW-0805">Transcription regulation</keyword>
<dbReference type="InterPro" id="IPR016024">
    <property type="entry name" value="ARM-type_fold"/>
</dbReference>
<accession>A0A8C2D8V9</accession>
<dbReference type="GO" id="GO:0046982">
    <property type="term" value="F:protein heterodimerization activity"/>
    <property type="evidence" value="ECO:0007669"/>
    <property type="project" value="InterPro"/>
</dbReference>
<dbReference type="GO" id="GO:0000124">
    <property type="term" value="C:SAGA complex"/>
    <property type="evidence" value="ECO:0007669"/>
    <property type="project" value="InterPro"/>
</dbReference>
<feature type="transmembrane region" description="Helical" evidence="13">
    <location>
        <begin position="435"/>
        <end position="457"/>
    </location>
</feature>
<dbReference type="Gene3D" id="1.10.20.10">
    <property type="entry name" value="Histone, subunit A"/>
    <property type="match status" value="1"/>
</dbReference>
<proteinExistence type="inferred from homology"/>
<dbReference type="Ensembl" id="ENSCCRT00020024235.1">
    <property type="protein sequence ID" value="ENSCCRP00020022055.1"/>
    <property type="gene ID" value="ENSCCRG00020010144.1"/>
</dbReference>
<evidence type="ECO:0000256" key="5">
    <source>
        <dbReference type="ARBA" id="ARBA00023015"/>
    </source>
</evidence>
<organism evidence="15 16">
    <name type="scientific">Cyprinus carpio</name>
    <name type="common">Common carp</name>
    <dbReference type="NCBI Taxonomy" id="7962"/>
    <lineage>
        <taxon>Eukaryota</taxon>
        <taxon>Metazoa</taxon>
        <taxon>Chordata</taxon>
        <taxon>Craniata</taxon>
        <taxon>Vertebrata</taxon>
        <taxon>Euteleostomi</taxon>
        <taxon>Actinopterygii</taxon>
        <taxon>Neopterygii</taxon>
        <taxon>Teleostei</taxon>
        <taxon>Ostariophysi</taxon>
        <taxon>Cypriniformes</taxon>
        <taxon>Cyprinidae</taxon>
        <taxon>Cyprininae</taxon>
        <taxon>Cyprinus</taxon>
    </lineage>
</organism>
<comment type="function">
    <text evidence="8">Functions as a component of the PCAF complex. The PCAF complex is capable of efficiently acetylating histones in a nucleosomal context. The PCAF complex could be considered as the human version of the yeast SAGA complex. With TAF5L, acts as an epigenetic regulator essential for somatic reprogramming. Regulates target genes through H3K9ac deposition and MYC recruitment which trigger MYC regulatory network to orchestrate gene expression programs to control embryonic stem cell state. Functions with MYC to activate target gene expression through RNA polymerase II pause release.</text>
</comment>
<keyword evidence="7" id="KW-0539">Nucleus</keyword>
<dbReference type="PANTHER" id="PTHR10221:SF22">
    <property type="entry name" value="TAF6-LIKE RNA POLYMERASE II P300_CBP-ASSOCIATED FACTOR-ASSOCIATED FACTOR 65 KDA SUBUNIT 6L"/>
    <property type="match status" value="1"/>
</dbReference>
<evidence type="ECO:0000256" key="9">
    <source>
        <dbReference type="ARBA" id="ARBA00065988"/>
    </source>
</evidence>
<keyword evidence="4" id="KW-0597">Phosphoprotein</keyword>
<dbReference type="InterPro" id="IPR004823">
    <property type="entry name" value="TAF_TATA-bd_Histone-like_dom"/>
</dbReference>
<dbReference type="Proteomes" id="UP000694701">
    <property type="component" value="Unplaced"/>
</dbReference>
<dbReference type="Gene3D" id="1.25.40.770">
    <property type="entry name" value="TAF6, C-terminal HEAT repeat domain"/>
    <property type="match status" value="1"/>
</dbReference>
<evidence type="ECO:0000256" key="12">
    <source>
        <dbReference type="SAM" id="MobiDB-lite"/>
    </source>
</evidence>
<keyword evidence="13" id="KW-0472">Membrane</keyword>
<dbReference type="FunFam" id="1.25.40.770:FF:000002">
    <property type="entry name" value="TAF6-like RNA polymerase II p300/CBP-associated factor-associated factor 65 kDa subunit 6L"/>
    <property type="match status" value="1"/>
</dbReference>
<name>A0A8C2D8V9_CYPCA</name>
<feature type="domain" description="TATA box binding protein associated factor (TAF) histone-like fold" evidence="14">
    <location>
        <begin position="10"/>
        <end position="73"/>
    </location>
</feature>
<evidence type="ECO:0000256" key="8">
    <source>
        <dbReference type="ARBA" id="ARBA00060080"/>
    </source>
</evidence>
<evidence type="ECO:0000256" key="1">
    <source>
        <dbReference type="ARBA" id="ARBA00004123"/>
    </source>
</evidence>
<evidence type="ECO:0000256" key="13">
    <source>
        <dbReference type="SAM" id="Phobius"/>
    </source>
</evidence>
<keyword evidence="3" id="KW-0488">Methylation</keyword>
<evidence type="ECO:0000259" key="14">
    <source>
        <dbReference type="SMART" id="SM00803"/>
    </source>
</evidence>
<reference evidence="15" key="1">
    <citation type="submission" date="2025-08" db="UniProtKB">
        <authorList>
            <consortium name="Ensembl"/>
        </authorList>
    </citation>
    <scope>IDENTIFICATION</scope>
</reference>
<keyword evidence="13" id="KW-0812">Transmembrane</keyword>
<dbReference type="GO" id="GO:0046695">
    <property type="term" value="C:SLIK (SAGA-like) complex"/>
    <property type="evidence" value="ECO:0007669"/>
    <property type="project" value="InterPro"/>
</dbReference>
<dbReference type="FunFam" id="1.10.20.10:FF:000040">
    <property type="entry name" value="TAF6-like RNA polymerase II p300/CBP-associated factor-associated factor 65 kDa subunit 6L"/>
    <property type="match status" value="1"/>
</dbReference>
<keyword evidence="13" id="KW-1133">Transmembrane helix</keyword>
<evidence type="ECO:0000256" key="4">
    <source>
        <dbReference type="ARBA" id="ARBA00022553"/>
    </source>
</evidence>
<dbReference type="GO" id="GO:0051123">
    <property type="term" value="P:RNA polymerase II preinitiation complex assembly"/>
    <property type="evidence" value="ECO:0007669"/>
    <property type="project" value="TreeGrafter"/>
</dbReference>
<dbReference type="GO" id="GO:0016251">
    <property type="term" value="F:RNA polymerase II general transcription initiation factor activity"/>
    <property type="evidence" value="ECO:0007669"/>
    <property type="project" value="InterPro"/>
</dbReference>
<dbReference type="PANTHER" id="PTHR10221">
    <property type="entry name" value="TRANSCRIPTION INITIATION FACTOR TFIID SUBUNIT 6"/>
    <property type="match status" value="1"/>
</dbReference>
<keyword evidence="6" id="KW-0804">Transcription</keyword>
<comment type="subcellular location">
    <subcellularLocation>
        <location evidence="1">Nucleus</location>
    </subcellularLocation>
</comment>
<evidence type="ECO:0000256" key="7">
    <source>
        <dbReference type="ARBA" id="ARBA00023242"/>
    </source>
</evidence>
<dbReference type="GO" id="GO:0005669">
    <property type="term" value="C:transcription factor TFIID complex"/>
    <property type="evidence" value="ECO:0007669"/>
    <property type="project" value="InterPro"/>
</dbReference>
<comment type="similarity">
    <text evidence="2">Belongs to the TAF6 family.</text>
</comment>
<sequence length="569" mass="63274">MTEREERRFAEVPRESIKLMAESTGVELSEEVAALLAEDVCYRLREATQNSSQFMRHAKRRKLSVEDFNRALRWSNTETVCGYGAQDALPFRPLKEGELFFVEDREINLVELALATNIPKGCAETMVRVHVSYLDGKGNLEPQGTVPTAVQSLSEDLLKYYQQITRAILGEDPHLMKVALLDLQSNSKIAALLPYFVYVISGVKSVSHDLDQLNRLLHMVKSLVQNPYLYLGSYVRSLVSSVMYCILEPLAASINPLNDHWTLRDYAALLLSHIFWTHGDLVSGLYHQILLSLQKVLSDPVRPLCSHYGAVVGLHALGWKAVERVLYPHLPAYWANLQAVLDDYSVSNAQVKADGHKVYGAILVAVERLLKMKALSLTLAAEGSGAGLPAGCQWEEWTPVSLPAMYCELYSFFGDSLAVRFSTDPPLGGAPQNSVHVMMITFCFVLLTGGVFLSCVCRSLSRSSSSSSVSRSRSSSSRPGRSTSQSRDIFPKSRFPLPQAGPPAFSFIIGGRQMGRRCQGRRFQTSFTPTPPLTTLPPRAYAHKLPVIGRVSKPVRRWTCSHYSLHLPL</sequence>
<dbReference type="CDD" id="cd22932">
    <property type="entry name" value="HFD_TAF6L"/>
    <property type="match status" value="1"/>
</dbReference>
<evidence type="ECO:0000256" key="3">
    <source>
        <dbReference type="ARBA" id="ARBA00022481"/>
    </source>
</evidence>
<dbReference type="Pfam" id="PF07571">
    <property type="entry name" value="TAF6_C"/>
    <property type="match status" value="1"/>
</dbReference>
<evidence type="ECO:0000256" key="11">
    <source>
        <dbReference type="ARBA" id="ARBA00078025"/>
    </source>
</evidence>
<feature type="region of interest" description="Disordered" evidence="12">
    <location>
        <begin position="463"/>
        <end position="500"/>
    </location>
</feature>
<dbReference type="InterPro" id="IPR037796">
    <property type="entry name" value="TAF6"/>
</dbReference>
<dbReference type="SUPFAM" id="SSF48371">
    <property type="entry name" value="ARM repeat"/>
    <property type="match status" value="1"/>
</dbReference>
<evidence type="ECO:0000313" key="15">
    <source>
        <dbReference type="Ensembl" id="ENSCCRP00020022055.1"/>
    </source>
</evidence>